<dbReference type="InterPro" id="IPR036514">
    <property type="entry name" value="SGNH_hydro_sf"/>
</dbReference>
<evidence type="ECO:0000313" key="5">
    <source>
        <dbReference type="Proteomes" id="UP001634394"/>
    </source>
</evidence>
<name>A0ABD3UR34_SINWO</name>
<feature type="compositionally biased region" description="Low complexity" evidence="1">
    <location>
        <begin position="297"/>
        <end position="318"/>
    </location>
</feature>
<protein>
    <recommendedName>
        <fullName evidence="6">SGNH hydrolase-type esterase domain-containing protein</fullName>
    </recommendedName>
</protein>
<dbReference type="EMBL" id="JBJQND010000015">
    <property type="protein sequence ID" value="KAL3851608.1"/>
    <property type="molecule type" value="Genomic_DNA"/>
</dbReference>
<dbReference type="SUPFAM" id="SSF52266">
    <property type="entry name" value="SGNH hydrolase"/>
    <property type="match status" value="1"/>
</dbReference>
<comment type="caution">
    <text evidence="2">The sequence shown here is derived from an EMBL/GenBank/DDBJ whole genome shotgun (WGS) entry which is preliminary data.</text>
</comment>
<evidence type="ECO:0000313" key="2">
    <source>
        <dbReference type="EMBL" id="KAL3851607.1"/>
    </source>
</evidence>
<feature type="region of interest" description="Disordered" evidence="1">
    <location>
        <begin position="211"/>
        <end position="252"/>
    </location>
</feature>
<evidence type="ECO:0008006" key="6">
    <source>
        <dbReference type="Google" id="ProtNLM"/>
    </source>
</evidence>
<dbReference type="EMBL" id="JBJQND010000015">
    <property type="protein sequence ID" value="KAL3851607.1"/>
    <property type="molecule type" value="Genomic_DNA"/>
</dbReference>
<feature type="region of interest" description="Disordered" evidence="1">
    <location>
        <begin position="296"/>
        <end position="325"/>
    </location>
</feature>
<accession>A0ABD3UR34</accession>
<dbReference type="Proteomes" id="UP001634394">
    <property type="component" value="Unassembled WGS sequence"/>
</dbReference>
<organism evidence="2 5">
    <name type="scientific">Sinanodonta woodiana</name>
    <name type="common">Chinese pond mussel</name>
    <name type="synonym">Anodonta woodiana</name>
    <dbReference type="NCBI Taxonomy" id="1069815"/>
    <lineage>
        <taxon>Eukaryota</taxon>
        <taxon>Metazoa</taxon>
        <taxon>Spiralia</taxon>
        <taxon>Lophotrochozoa</taxon>
        <taxon>Mollusca</taxon>
        <taxon>Bivalvia</taxon>
        <taxon>Autobranchia</taxon>
        <taxon>Heteroconchia</taxon>
        <taxon>Palaeoheterodonta</taxon>
        <taxon>Unionida</taxon>
        <taxon>Unionoidea</taxon>
        <taxon>Unionidae</taxon>
        <taxon>Unioninae</taxon>
        <taxon>Sinanodonta</taxon>
    </lineage>
</organism>
<evidence type="ECO:0000313" key="4">
    <source>
        <dbReference type="EMBL" id="KAL3851609.1"/>
    </source>
</evidence>
<sequence length="540" mass="61153">MNRGGRQGFVGKRQGQRNPDSQFIKLFYQILQALHHLNILKPQAQGKSRTHAFEQQVKILDNFLKPAQSNSTLKSHLLGLNRMWATKIAQTLCTHYKDRISELMGMIVGLDFSELTIRSLSNQALDWGKHNLKKKLRYETITEYKAIIRSLLPITPKNHNIDLQKSKLSLPTISLSTAKSPFESPRKTTPSKYPIEPTILLSNRFQPLQILDSQPIRTPSKRRMSDSNERDNLMHTPKKHKKQDANQNNVRRSLDKKFVNILSSPITKGATAALNSISRLSKSLSVPSLNVLGAIGRSRSPSPSLRRSLSPGARSLSPVGSQTTSPIIPRQTYATIVSSPTKTGRVTKHNGPKSKWDIPKITSADLIIGDSNLSKMTNLTYKDVQIEAYPGAKIEHMINLIRNYRYQDKPKRIILSVGINDRDTTNTTVVGQSMKDLIKTTRGKFPNSEIFIAMIPISETLQIKNPREAYNLAQFNITISKIQIEGVKALYTGNRDGMVFGRDGIHWSPKSAQFVLQRWYEQMDEIKQDFQQVRKSVRRK</sequence>
<feature type="compositionally biased region" description="Basic and acidic residues" evidence="1">
    <location>
        <begin position="223"/>
        <end position="233"/>
    </location>
</feature>
<evidence type="ECO:0000256" key="1">
    <source>
        <dbReference type="SAM" id="MobiDB-lite"/>
    </source>
</evidence>
<reference evidence="2 5" key="1">
    <citation type="submission" date="2024-11" db="EMBL/GenBank/DDBJ databases">
        <title>Chromosome-level genome assembly of the freshwater bivalve Anodonta woodiana.</title>
        <authorList>
            <person name="Chen X."/>
        </authorList>
    </citation>
    <scope>NUCLEOTIDE SEQUENCE [LARGE SCALE GENOMIC DNA]</scope>
    <source>
        <strain evidence="2">MN2024</strain>
        <tissue evidence="2">Gills</tissue>
    </source>
</reference>
<dbReference type="EMBL" id="JBJQND010000015">
    <property type="protein sequence ID" value="KAL3851609.1"/>
    <property type="molecule type" value="Genomic_DNA"/>
</dbReference>
<proteinExistence type="predicted"/>
<gene>
    <name evidence="2" type="ORF">ACJMK2_015344</name>
    <name evidence="3" type="ORF">ACJMK2_015345</name>
    <name evidence="4" type="ORF">ACJMK2_015346</name>
</gene>
<dbReference type="Gene3D" id="3.40.50.1110">
    <property type="entry name" value="SGNH hydrolase"/>
    <property type="match status" value="1"/>
</dbReference>
<dbReference type="AlphaFoldDB" id="A0ABD3UR34"/>
<evidence type="ECO:0000313" key="3">
    <source>
        <dbReference type="EMBL" id="KAL3851608.1"/>
    </source>
</evidence>
<keyword evidence="5" id="KW-1185">Reference proteome</keyword>